<sequence length="182" mass="19282">MADLVFLLAAVIEPEIATNAATEKSYFKDGAVWVAFAMATVIALMLWKKVPAAVAKSLDAKIDAIREQLDEAKTLREEAEALKAEYQKKARAAEQDAKAIVARAEEEADSIVAKAAVDAKEMVARKKAMAEAKIAAEQRAAIADLKAKTAEAAKAAAAKLIADKADADTDAKLVDEAITKLG</sequence>
<keyword evidence="8 13" id="KW-0472">Membrane</keyword>
<dbReference type="InterPro" id="IPR002146">
    <property type="entry name" value="ATP_synth_b/b'su_bac/chlpt"/>
</dbReference>
<evidence type="ECO:0000256" key="14">
    <source>
        <dbReference type="RuleBase" id="RU003848"/>
    </source>
</evidence>
<dbReference type="CDD" id="cd06503">
    <property type="entry name" value="ATP-synt_Fo_b"/>
    <property type="match status" value="1"/>
</dbReference>
<evidence type="ECO:0000256" key="3">
    <source>
        <dbReference type="ARBA" id="ARBA00022547"/>
    </source>
</evidence>
<keyword evidence="17" id="KW-1185">Reference proteome</keyword>
<keyword evidence="15" id="KW-0175">Coiled coil</keyword>
<evidence type="ECO:0000256" key="11">
    <source>
        <dbReference type="ARBA" id="ARBA00025614"/>
    </source>
</evidence>
<evidence type="ECO:0000256" key="13">
    <source>
        <dbReference type="HAMAP-Rule" id="MF_01398"/>
    </source>
</evidence>
<keyword evidence="13" id="KW-1003">Cell membrane</keyword>
<feature type="transmembrane region" description="Helical" evidence="13">
    <location>
        <begin position="30"/>
        <end position="47"/>
    </location>
</feature>
<evidence type="ECO:0000256" key="4">
    <source>
        <dbReference type="ARBA" id="ARBA00022692"/>
    </source>
</evidence>
<dbReference type="GO" id="GO:0046933">
    <property type="term" value="F:proton-transporting ATP synthase activity, rotational mechanism"/>
    <property type="evidence" value="ECO:0007669"/>
    <property type="project" value="UniProtKB-UniRule"/>
</dbReference>
<dbReference type="GO" id="GO:0005886">
    <property type="term" value="C:plasma membrane"/>
    <property type="evidence" value="ECO:0007669"/>
    <property type="project" value="UniProtKB-SubCell"/>
</dbReference>
<comment type="caution">
    <text evidence="16">The sequence shown here is derived from an EMBL/GenBank/DDBJ whole genome shotgun (WGS) entry which is preliminary data.</text>
</comment>
<dbReference type="GO" id="GO:0012505">
    <property type="term" value="C:endomembrane system"/>
    <property type="evidence" value="ECO:0007669"/>
    <property type="project" value="UniProtKB-SubCell"/>
</dbReference>
<evidence type="ECO:0000256" key="1">
    <source>
        <dbReference type="ARBA" id="ARBA00005513"/>
    </source>
</evidence>
<feature type="coiled-coil region" evidence="15">
    <location>
        <begin position="55"/>
        <end position="107"/>
    </location>
</feature>
<dbReference type="PANTHER" id="PTHR33445">
    <property type="entry name" value="ATP SYNTHASE SUBUNIT B', CHLOROPLASTIC"/>
    <property type="match status" value="1"/>
</dbReference>
<keyword evidence="2 13" id="KW-0813">Transport</keyword>
<dbReference type="Proteomes" id="UP001155128">
    <property type="component" value="Unassembled WGS sequence"/>
</dbReference>
<gene>
    <name evidence="13" type="primary">atpF</name>
    <name evidence="16" type="ORF">NDO55_05370</name>
</gene>
<accession>A0A9X2EFW3</accession>
<reference evidence="16" key="1">
    <citation type="submission" date="2022-06" db="EMBL/GenBank/DDBJ databases">
        <title>Sphingomicrobium sedimins sp. nov., a marine bacterium isolated from tidal flat.</title>
        <authorList>
            <person name="Kim C.-H."/>
            <person name="Yoo Y."/>
            <person name="Kim J.-J."/>
        </authorList>
    </citation>
    <scope>NUCLEOTIDE SEQUENCE</scope>
    <source>
        <strain evidence="16">GRR-S6-50</strain>
    </source>
</reference>
<dbReference type="HAMAP" id="MF_01398">
    <property type="entry name" value="ATP_synth_b_bprime"/>
    <property type="match status" value="1"/>
</dbReference>
<comment type="function">
    <text evidence="11">Component of the F(0) channel, it forms part of the peripheral stalk, linking F(1) to F(0). The b'-subunit is a diverged and duplicated form of b found in plants and photosynthetic bacteria.</text>
</comment>
<dbReference type="EMBL" id="JAMSHT010000001">
    <property type="protein sequence ID" value="MCM8557248.1"/>
    <property type="molecule type" value="Genomic_DNA"/>
</dbReference>
<keyword evidence="3 13" id="KW-0138">CF(0)</keyword>
<evidence type="ECO:0000256" key="7">
    <source>
        <dbReference type="ARBA" id="ARBA00023065"/>
    </source>
</evidence>
<evidence type="ECO:0000256" key="8">
    <source>
        <dbReference type="ARBA" id="ARBA00023136"/>
    </source>
</evidence>
<keyword evidence="4 13" id="KW-0812">Transmembrane</keyword>
<dbReference type="RefSeq" id="WP_252113161.1">
    <property type="nucleotide sequence ID" value="NZ_JAMSHT010000001.1"/>
</dbReference>
<name>A0A9X2EFW3_9SPHN</name>
<dbReference type="Pfam" id="PF00430">
    <property type="entry name" value="ATP-synt_B"/>
    <property type="match status" value="1"/>
</dbReference>
<keyword evidence="5 13" id="KW-0375">Hydrogen ion transport</keyword>
<dbReference type="GO" id="GO:0045259">
    <property type="term" value="C:proton-transporting ATP synthase complex"/>
    <property type="evidence" value="ECO:0007669"/>
    <property type="project" value="UniProtKB-KW"/>
</dbReference>
<evidence type="ECO:0000313" key="17">
    <source>
        <dbReference type="Proteomes" id="UP001155128"/>
    </source>
</evidence>
<proteinExistence type="inferred from homology"/>
<organism evidence="16 17">
    <name type="scientific">Sphingomicrobium sediminis</name>
    <dbReference type="NCBI Taxonomy" id="2950949"/>
    <lineage>
        <taxon>Bacteria</taxon>
        <taxon>Pseudomonadati</taxon>
        <taxon>Pseudomonadota</taxon>
        <taxon>Alphaproteobacteria</taxon>
        <taxon>Sphingomonadales</taxon>
        <taxon>Sphingomonadaceae</taxon>
        <taxon>Sphingomicrobium</taxon>
    </lineage>
</organism>
<dbReference type="PANTHER" id="PTHR33445:SF1">
    <property type="entry name" value="ATP SYNTHASE SUBUNIT B"/>
    <property type="match status" value="1"/>
</dbReference>
<dbReference type="AlphaFoldDB" id="A0A9X2EFW3"/>
<comment type="similarity">
    <text evidence="1 13 14">Belongs to the ATPase B chain family.</text>
</comment>
<evidence type="ECO:0000256" key="5">
    <source>
        <dbReference type="ARBA" id="ARBA00022781"/>
    </source>
</evidence>
<evidence type="ECO:0000256" key="12">
    <source>
        <dbReference type="ARBA" id="ARBA00037847"/>
    </source>
</evidence>
<evidence type="ECO:0000256" key="6">
    <source>
        <dbReference type="ARBA" id="ARBA00022989"/>
    </source>
</evidence>
<keyword evidence="9 13" id="KW-0066">ATP synthesis</keyword>
<dbReference type="GO" id="GO:0046961">
    <property type="term" value="F:proton-transporting ATPase activity, rotational mechanism"/>
    <property type="evidence" value="ECO:0007669"/>
    <property type="project" value="TreeGrafter"/>
</dbReference>
<evidence type="ECO:0000313" key="16">
    <source>
        <dbReference type="EMBL" id="MCM8557248.1"/>
    </source>
</evidence>
<evidence type="ECO:0000256" key="10">
    <source>
        <dbReference type="ARBA" id="ARBA00025198"/>
    </source>
</evidence>
<protein>
    <recommendedName>
        <fullName evidence="13">ATP synthase subunit b</fullName>
    </recommendedName>
    <alternativeName>
        <fullName evidence="13">ATP synthase F(0) sector subunit b</fullName>
    </alternativeName>
    <alternativeName>
        <fullName evidence="13">ATPase subunit I</fullName>
    </alternativeName>
    <alternativeName>
        <fullName evidence="13">F-type ATPase subunit b</fullName>
        <shortName evidence="13">F-ATPase subunit b</shortName>
    </alternativeName>
</protein>
<evidence type="ECO:0000256" key="15">
    <source>
        <dbReference type="SAM" id="Coils"/>
    </source>
</evidence>
<evidence type="ECO:0000256" key="2">
    <source>
        <dbReference type="ARBA" id="ARBA00022448"/>
    </source>
</evidence>
<evidence type="ECO:0000256" key="9">
    <source>
        <dbReference type="ARBA" id="ARBA00023310"/>
    </source>
</evidence>
<comment type="subunit">
    <text evidence="13">F-type ATPases have 2 components, F(1) - the catalytic core - and F(0) - the membrane proton channel. F(1) has five subunits: alpha(3), beta(3), gamma(1), delta(1), epsilon(1). F(0) has three main subunits: a(1), b(2) and c(10-14). The alpha and beta chains form an alternating ring which encloses part of the gamma chain. F(1) is attached to F(0) by a central stalk formed by the gamma and epsilon chains, while a peripheral stalk is formed by the delta and b chains.</text>
</comment>
<keyword evidence="6 13" id="KW-1133">Transmembrane helix</keyword>
<keyword evidence="7 13" id="KW-0406">Ion transport</keyword>
<comment type="subcellular location">
    <subcellularLocation>
        <location evidence="13">Cell membrane</location>
        <topology evidence="13">Single-pass membrane protein</topology>
    </subcellularLocation>
    <subcellularLocation>
        <location evidence="12">Endomembrane system</location>
        <topology evidence="12">Single-pass membrane protein</topology>
    </subcellularLocation>
</comment>
<dbReference type="InterPro" id="IPR050059">
    <property type="entry name" value="ATP_synthase_B_chain"/>
</dbReference>
<comment type="function">
    <text evidence="10 13">F(1)F(0) ATP synthase produces ATP from ADP in the presence of a proton or sodium gradient. F-type ATPases consist of two structural domains, F(1) containing the extramembraneous catalytic core and F(0) containing the membrane proton channel, linked together by a central stalk and a peripheral stalk. During catalysis, ATP synthesis in the catalytic domain of F(1) is coupled via a rotary mechanism of the central stalk subunits to proton translocation.</text>
</comment>